<accession>A0ABV4US68</accession>
<keyword evidence="1" id="KW-0949">S-adenosyl-L-methionine</keyword>
<gene>
    <name evidence="6" type="ORF">ACEU3E_00690</name>
</gene>
<sequence>MIVKTPYIDRSREGVNGKVLRFYPIMIRTFDDLPGNTSLVIHSLAGCNLHCFGCHNYDELVASKHEHYLLAGDILQQIKMNGYLFDALIFSGGEFLMGNLIDITLFLAELKKRFPGKIIINTNGTFPEKIRHLLERELADGIHIDMKLPYHAFDKNVDMAAYQAVLGVIPTPVLVQKMMSAIQLVIRHNSPFSQVRTVKYPVLSEEYFEQIRSYVDELKERYNSEVTYKLNEFYFPA</sequence>
<dbReference type="InterPro" id="IPR013785">
    <property type="entry name" value="Aldolase_TIM"/>
</dbReference>
<dbReference type="InterPro" id="IPR007197">
    <property type="entry name" value="rSAM"/>
</dbReference>
<comment type="caution">
    <text evidence="6">The sequence shown here is derived from an EMBL/GenBank/DDBJ whole genome shotgun (WGS) entry which is preliminary data.</text>
</comment>
<proteinExistence type="predicted"/>
<protein>
    <submittedName>
        <fullName evidence="6">Radical SAM protein</fullName>
    </submittedName>
</protein>
<keyword evidence="3" id="KW-0408">Iron</keyword>
<reference evidence="6 7" key="1">
    <citation type="submission" date="2024-09" db="EMBL/GenBank/DDBJ databases">
        <authorList>
            <person name="Makale K.P.P."/>
            <person name="Makhzoum A."/>
            <person name="Rantong G."/>
            <person name="Rahube T.O."/>
        </authorList>
    </citation>
    <scope>NUCLEOTIDE SEQUENCE [LARGE SCALE GENOMIC DNA]</scope>
    <source>
        <strain evidence="6 7">KM_D13</strain>
    </source>
</reference>
<evidence type="ECO:0000259" key="5">
    <source>
        <dbReference type="PROSITE" id="PS51918"/>
    </source>
</evidence>
<dbReference type="SUPFAM" id="SSF102114">
    <property type="entry name" value="Radical SAM enzymes"/>
    <property type="match status" value="1"/>
</dbReference>
<dbReference type="CDD" id="cd01335">
    <property type="entry name" value="Radical_SAM"/>
    <property type="match status" value="1"/>
</dbReference>
<evidence type="ECO:0000256" key="1">
    <source>
        <dbReference type="ARBA" id="ARBA00022691"/>
    </source>
</evidence>
<dbReference type="EMBL" id="JBHDLN010000001">
    <property type="protein sequence ID" value="MFB0840677.1"/>
    <property type="molecule type" value="Genomic_DNA"/>
</dbReference>
<keyword evidence="2" id="KW-0479">Metal-binding</keyword>
<feature type="domain" description="Radical SAM core" evidence="5">
    <location>
        <begin position="31"/>
        <end position="237"/>
    </location>
</feature>
<dbReference type="Proteomes" id="UP001575622">
    <property type="component" value="Unassembled WGS sequence"/>
</dbReference>
<dbReference type="SFLD" id="SFLDS00029">
    <property type="entry name" value="Radical_SAM"/>
    <property type="match status" value="1"/>
</dbReference>
<evidence type="ECO:0000313" key="6">
    <source>
        <dbReference type="EMBL" id="MFB0840677.1"/>
    </source>
</evidence>
<dbReference type="InterPro" id="IPR058240">
    <property type="entry name" value="rSAM_sf"/>
</dbReference>
<dbReference type="Gene3D" id="3.20.20.70">
    <property type="entry name" value="Aldolase class I"/>
    <property type="match status" value="1"/>
</dbReference>
<evidence type="ECO:0000256" key="3">
    <source>
        <dbReference type="ARBA" id="ARBA00023004"/>
    </source>
</evidence>
<organism evidence="6 7">
    <name type="scientific">Paenibacillus oleatilyticus</name>
    <dbReference type="NCBI Taxonomy" id="2594886"/>
    <lineage>
        <taxon>Bacteria</taxon>
        <taxon>Bacillati</taxon>
        <taxon>Bacillota</taxon>
        <taxon>Bacilli</taxon>
        <taxon>Bacillales</taxon>
        <taxon>Paenibacillaceae</taxon>
        <taxon>Paenibacillus</taxon>
    </lineage>
</organism>
<name>A0ABV4US68_9BACL</name>
<evidence type="ECO:0000256" key="4">
    <source>
        <dbReference type="ARBA" id="ARBA00023014"/>
    </source>
</evidence>
<dbReference type="PROSITE" id="PS51918">
    <property type="entry name" value="RADICAL_SAM"/>
    <property type="match status" value="1"/>
</dbReference>
<evidence type="ECO:0000256" key="2">
    <source>
        <dbReference type="ARBA" id="ARBA00022723"/>
    </source>
</evidence>
<keyword evidence="4" id="KW-0411">Iron-sulfur</keyword>
<keyword evidence="7" id="KW-1185">Reference proteome</keyword>
<evidence type="ECO:0000313" key="7">
    <source>
        <dbReference type="Proteomes" id="UP001575622"/>
    </source>
</evidence>
<dbReference type="Pfam" id="PF04055">
    <property type="entry name" value="Radical_SAM"/>
    <property type="match status" value="1"/>
</dbReference>
<dbReference type="RefSeq" id="WP_373947864.1">
    <property type="nucleotide sequence ID" value="NZ_JBHDLN010000001.1"/>
</dbReference>